<feature type="domain" description="J" evidence="13">
    <location>
        <begin position="525"/>
        <end position="606"/>
    </location>
</feature>
<sequence>MALHVPKHYEGLEEAVFRNIEACVAIARTTRSTYGPSGQNKIVINHIGKQFVTNDAATILRELEVQHPAAKMLILATQQQEQEAGDGTNVVFQLAGALLDNARDLLKMIIEGYEMASKKALEFLDVSIMPDDGDFNVDNVRVLKVLGSGVASSSLVKGMVFRRDVEGDVKEVNQSKIAIYSCPLEALQTETKGTVLLHTAEELKQFSEGEENQMEKLLTAIANSGVKVIVSGGKISELALHYANKLGIMLVRLVSKFDVRRLCKSTGATPLPSLTVPTAEELGFIEHVKIDEIADTNVVIFERGGKDGVMVTLVLRGSTDNILDDTERAVDDGVNTYKALTRSNKVVAGAGACEIELARRLFSYADTIPGLEQYAIREFARSFEIIVKALAENAGEKATEIIADLYAKHQAGEINTGFVTMPKKDPSICDAVKAEVLDLYNTKRWAIRFASNAACTVLRVDQSFRQMYAESGFPSHTTEGSVTAAGGLDQEEKDNEEDDVIDPSFLSNFDDNESIDYGGDEPTPDLYAVLGVAKDASEADIRAAYHRLSRFLHPDKHIASVEANSLPGDGRGSVILANAEAAFGRLTTAYNILCDPHKRAIYDQYGFQGLRMQGWELAVRDKSAPELRLEYLLLKAKAKEEDQKRFLQAESEFSVGIDLTDLFDRYLQDPPQERVGLPFIYMSEVSLSQSITVCRTLRHTVSLAGQVSARNGIGAGTLIGIWQRRLSAKTPLVGAGNVETLVSCGRGGRGLGVGVKLYKDLHDRLSGFVGLEVAQMRPTRSNSLAIIPGANIGFTFQVAPRIYSRLQYAVNLSGGLSSEVWWISEKGERSCRLHCRLSNLGEVFLTTRFESTVDWAWLNPFRPPSSAGPECHKCPEWVDPADEEEGGDLLATQNRGRVSVSVGCNSYDLFEARLGVNCILSELTRLSGEISASWMQGIGLKLGLHRGGQSYSLPIRLSDNRDLAALGYGTIIPILIFGVVRSLVYDPWMRQQIRRLQEVRRRRLRDQLQQLRGEAMATQALMQHASTRVASAEKAVKGLVIVKALYGQLRPGNPAVPPEPDDGGPLCLDVTAPLQVAVENHQLRLPPGRWADLQGFYDPCAGLTTASAGGLLPMTRRLLFVAYSFNGLHHEVVVDETQGLAIPMAKHRVAAHAR</sequence>
<feature type="region of interest" description="Disordered" evidence="11">
    <location>
        <begin position="475"/>
        <end position="514"/>
    </location>
</feature>
<dbReference type="SUPFAM" id="SSF46565">
    <property type="entry name" value="Chaperone J-domain"/>
    <property type="match status" value="1"/>
</dbReference>
<dbReference type="Gene3D" id="1.10.560.10">
    <property type="entry name" value="GroEL-like equatorial domain"/>
    <property type="match status" value="2"/>
</dbReference>
<organism evidence="16">
    <name type="scientific">Schistocephalus solidus</name>
    <name type="common">Tapeworm</name>
    <dbReference type="NCBI Taxonomy" id="70667"/>
    <lineage>
        <taxon>Eukaryota</taxon>
        <taxon>Metazoa</taxon>
        <taxon>Spiralia</taxon>
        <taxon>Lophotrochozoa</taxon>
        <taxon>Platyhelminthes</taxon>
        <taxon>Cestoda</taxon>
        <taxon>Eucestoda</taxon>
        <taxon>Diphyllobothriidea</taxon>
        <taxon>Diphyllobothriidae</taxon>
        <taxon>Schistocephalus</taxon>
    </lineage>
</organism>
<keyword evidence="7 9" id="KW-0143">Chaperone</keyword>
<dbReference type="PROSITE" id="PS50076">
    <property type="entry name" value="DNAJ_2"/>
    <property type="match status" value="1"/>
</dbReference>
<dbReference type="InterPro" id="IPR002423">
    <property type="entry name" value="Cpn60/GroEL/TCP-1"/>
</dbReference>
<dbReference type="GO" id="GO:0051082">
    <property type="term" value="F:unfolded protein binding"/>
    <property type="evidence" value="ECO:0007669"/>
    <property type="project" value="InterPro"/>
</dbReference>
<dbReference type="Pfam" id="PF00226">
    <property type="entry name" value="DnaJ"/>
    <property type="match status" value="1"/>
</dbReference>
<dbReference type="SUPFAM" id="SSF48592">
    <property type="entry name" value="GroEL equatorial domain-like"/>
    <property type="match status" value="1"/>
</dbReference>
<keyword evidence="6 9" id="KW-0067">ATP-binding</keyword>
<dbReference type="GO" id="GO:0016887">
    <property type="term" value="F:ATP hydrolysis activity"/>
    <property type="evidence" value="ECO:0007669"/>
    <property type="project" value="InterPro"/>
</dbReference>
<dbReference type="Pfam" id="PF11875">
    <property type="entry name" value="DnaJ-like_C11_C"/>
    <property type="match status" value="1"/>
</dbReference>
<keyword evidence="5 9" id="KW-0547">Nucleotide-binding</keyword>
<dbReference type="InterPro" id="IPR027409">
    <property type="entry name" value="GroEL-like_apical_dom_sf"/>
</dbReference>
<dbReference type="FunFam" id="3.50.7.10:FF:000008">
    <property type="entry name" value="T-complex protein 1 subunit theta"/>
    <property type="match status" value="1"/>
</dbReference>
<dbReference type="PRINTS" id="PR00304">
    <property type="entry name" value="TCOMPLEXTCP1"/>
</dbReference>
<reference evidence="16" key="1">
    <citation type="submission" date="2016-06" db="UniProtKB">
        <authorList>
            <consortium name="WormBaseParasite"/>
        </authorList>
    </citation>
    <scope>IDENTIFICATION</scope>
</reference>
<dbReference type="InterPro" id="IPR017998">
    <property type="entry name" value="Chaperone_TCP-1"/>
</dbReference>
<evidence type="ECO:0000256" key="8">
    <source>
        <dbReference type="ARBA" id="ARBA00029602"/>
    </source>
</evidence>
<evidence type="ECO:0000256" key="10">
    <source>
        <dbReference type="SAM" id="Coils"/>
    </source>
</evidence>
<name>A0A183SN80_SCHSO</name>
<evidence type="ECO:0000256" key="5">
    <source>
        <dbReference type="ARBA" id="ARBA00022741"/>
    </source>
</evidence>
<dbReference type="GO" id="GO:0005737">
    <property type="term" value="C:cytoplasm"/>
    <property type="evidence" value="ECO:0007669"/>
    <property type="project" value="UniProtKB-SubCell"/>
</dbReference>
<keyword evidence="10" id="KW-0175">Coiled coil</keyword>
<accession>A0A183SN80</accession>
<comment type="similarity">
    <text evidence="2 9">Belongs to the TCP-1 chaperonin family.</text>
</comment>
<dbReference type="Gene3D" id="1.10.287.110">
    <property type="entry name" value="DnaJ domain"/>
    <property type="match status" value="1"/>
</dbReference>
<dbReference type="InterPro" id="IPR012721">
    <property type="entry name" value="Chap_CCT_theta"/>
</dbReference>
<evidence type="ECO:0000256" key="12">
    <source>
        <dbReference type="SAM" id="Phobius"/>
    </source>
</evidence>
<comment type="subcellular location">
    <subcellularLocation>
        <location evidence="1">Cytoplasm</location>
    </subcellularLocation>
</comment>
<evidence type="ECO:0000313" key="14">
    <source>
        <dbReference type="EMBL" id="VDL92063.1"/>
    </source>
</evidence>
<dbReference type="InterPro" id="IPR002194">
    <property type="entry name" value="Chaperonin_TCP-1_CS"/>
</dbReference>
<evidence type="ECO:0000256" key="4">
    <source>
        <dbReference type="ARBA" id="ARBA00022490"/>
    </source>
</evidence>
<dbReference type="WBParaSite" id="SSLN_0000586101-mRNA-1">
    <property type="protein sequence ID" value="SSLN_0000586101-mRNA-1"/>
    <property type="gene ID" value="SSLN_0000586101"/>
</dbReference>
<dbReference type="Pfam" id="PF00118">
    <property type="entry name" value="Cpn60_TCP1"/>
    <property type="match status" value="2"/>
</dbReference>
<dbReference type="SUPFAM" id="SSF54849">
    <property type="entry name" value="GroEL-intermediate domain like"/>
    <property type="match status" value="1"/>
</dbReference>
<dbReference type="OrthoDB" id="1748577at2759"/>
<evidence type="ECO:0000256" key="3">
    <source>
        <dbReference type="ARBA" id="ARBA00016981"/>
    </source>
</evidence>
<dbReference type="GO" id="GO:0005524">
    <property type="term" value="F:ATP binding"/>
    <property type="evidence" value="ECO:0007669"/>
    <property type="project" value="UniProtKB-KW"/>
</dbReference>
<keyword evidence="12" id="KW-1133">Transmembrane helix</keyword>
<dbReference type="PRINTS" id="PR00625">
    <property type="entry name" value="JDOMAIN"/>
</dbReference>
<dbReference type="Gene3D" id="3.30.260.10">
    <property type="entry name" value="TCP-1-like chaperonin intermediate domain"/>
    <property type="match status" value="1"/>
</dbReference>
<evidence type="ECO:0000313" key="15">
    <source>
        <dbReference type="Proteomes" id="UP000275846"/>
    </source>
</evidence>
<dbReference type="PROSITE" id="PS00995">
    <property type="entry name" value="TCP1_3"/>
    <property type="match status" value="1"/>
</dbReference>
<proteinExistence type="inferred from homology"/>
<dbReference type="Gene3D" id="3.50.7.10">
    <property type="entry name" value="GroEL"/>
    <property type="match status" value="1"/>
</dbReference>
<dbReference type="InterPro" id="IPR027410">
    <property type="entry name" value="TCP-1-like_intermed_sf"/>
</dbReference>
<keyword evidence="12" id="KW-0472">Membrane</keyword>
<keyword evidence="12" id="KW-0812">Transmembrane</keyword>
<dbReference type="InterPro" id="IPR036869">
    <property type="entry name" value="J_dom_sf"/>
</dbReference>
<dbReference type="STRING" id="70667.A0A183SN80"/>
<dbReference type="CDD" id="cd03341">
    <property type="entry name" value="TCP1_theta"/>
    <property type="match status" value="1"/>
</dbReference>
<feature type="coiled-coil region" evidence="10">
    <location>
        <begin position="994"/>
        <end position="1021"/>
    </location>
</feature>
<dbReference type="Proteomes" id="UP000275846">
    <property type="component" value="Unassembled WGS sequence"/>
</dbReference>
<evidence type="ECO:0000256" key="6">
    <source>
        <dbReference type="ARBA" id="ARBA00022840"/>
    </source>
</evidence>
<dbReference type="InterPro" id="IPR027413">
    <property type="entry name" value="GROEL-like_equatorial_sf"/>
</dbReference>
<dbReference type="PANTHER" id="PTHR11353">
    <property type="entry name" value="CHAPERONIN"/>
    <property type="match status" value="1"/>
</dbReference>
<feature type="compositionally biased region" description="Acidic residues" evidence="11">
    <location>
        <begin position="489"/>
        <end position="501"/>
    </location>
</feature>
<protein>
    <recommendedName>
        <fullName evidence="3">T-complex protein 1 subunit theta</fullName>
    </recommendedName>
    <alternativeName>
        <fullName evidence="8">CCT-theta</fullName>
    </alternativeName>
</protein>
<dbReference type="PROSITE" id="PS00751">
    <property type="entry name" value="TCP1_2"/>
    <property type="match status" value="1"/>
</dbReference>
<dbReference type="AlphaFoldDB" id="A0A183SN80"/>
<evidence type="ECO:0000256" key="11">
    <source>
        <dbReference type="SAM" id="MobiDB-lite"/>
    </source>
</evidence>
<dbReference type="InterPro" id="IPR024586">
    <property type="entry name" value="DnaJ-like_C11_C"/>
</dbReference>
<evidence type="ECO:0000313" key="16">
    <source>
        <dbReference type="WBParaSite" id="SSLN_0000586101-mRNA-1"/>
    </source>
</evidence>
<evidence type="ECO:0000256" key="2">
    <source>
        <dbReference type="ARBA" id="ARBA00008020"/>
    </source>
</evidence>
<keyword evidence="4" id="KW-0963">Cytoplasm</keyword>
<evidence type="ECO:0000256" key="9">
    <source>
        <dbReference type="RuleBase" id="RU004187"/>
    </source>
</evidence>
<keyword evidence="15" id="KW-1185">Reference proteome</keyword>
<evidence type="ECO:0000256" key="7">
    <source>
        <dbReference type="ARBA" id="ARBA00023186"/>
    </source>
</evidence>
<dbReference type="EMBL" id="UYSU01033354">
    <property type="protein sequence ID" value="VDL92063.1"/>
    <property type="molecule type" value="Genomic_DNA"/>
</dbReference>
<gene>
    <name evidence="14" type="ORF">SSLN_LOCUS5678</name>
</gene>
<dbReference type="CDD" id="cd06257">
    <property type="entry name" value="DnaJ"/>
    <property type="match status" value="1"/>
</dbReference>
<dbReference type="PROSITE" id="PS00750">
    <property type="entry name" value="TCP1_1"/>
    <property type="match status" value="1"/>
</dbReference>
<dbReference type="InterPro" id="IPR001623">
    <property type="entry name" value="DnaJ_domain"/>
</dbReference>
<evidence type="ECO:0000256" key="1">
    <source>
        <dbReference type="ARBA" id="ARBA00004496"/>
    </source>
</evidence>
<evidence type="ECO:0000259" key="13">
    <source>
        <dbReference type="PROSITE" id="PS50076"/>
    </source>
</evidence>
<dbReference type="GO" id="GO:0140662">
    <property type="term" value="F:ATP-dependent protein folding chaperone"/>
    <property type="evidence" value="ECO:0007669"/>
    <property type="project" value="InterPro"/>
</dbReference>
<dbReference type="SMART" id="SM00271">
    <property type="entry name" value="DnaJ"/>
    <property type="match status" value="1"/>
</dbReference>
<reference evidence="14 15" key="2">
    <citation type="submission" date="2018-11" db="EMBL/GenBank/DDBJ databases">
        <authorList>
            <consortium name="Pathogen Informatics"/>
        </authorList>
    </citation>
    <scope>NUCLEOTIDE SEQUENCE [LARGE SCALE GENOMIC DNA]</scope>
    <source>
        <strain evidence="14 15">NST_G2</strain>
    </source>
</reference>
<feature type="transmembrane region" description="Helical" evidence="12">
    <location>
        <begin position="963"/>
        <end position="984"/>
    </location>
</feature>
<dbReference type="SUPFAM" id="SSF52029">
    <property type="entry name" value="GroEL apical domain-like"/>
    <property type="match status" value="1"/>
</dbReference>